<dbReference type="SUPFAM" id="SSF88723">
    <property type="entry name" value="PIN domain-like"/>
    <property type="match status" value="1"/>
</dbReference>
<comment type="caution">
    <text evidence="2">The sequence shown here is derived from an EMBL/GenBank/DDBJ whole genome shotgun (WGS) entry which is preliminary data.</text>
</comment>
<proteinExistence type="predicted"/>
<name>A0A7C1G9V6_9CREN</name>
<accession>A0A7C1G9V6</accession>
<dbReference type="InterPro" id="IPR002716">
    <property type="entry name" value="PIN_dom"/>
</dbReference>
<dbReference type="AlphaFoldDB" id="A0A7C1G9V6"/>
<organism evidence="2">
    <name type="scientific">Thermofilum adornatum</name>
    <dbReference type="NCBI Taxonomy" id="1365176"/>
    <lineage>
        <taxon>Archaea</taxon>
        <taxon>Thermoproteota</taxon>
        <taxon>Thermoprotei</taxon>
        <taxon>Thermofilales</taxon>
        <taxon>Thermofilaceae</taxon>
        <taxon>Thermofilum</taxon>
    </lineage>
</organism>
<dbReference type="InterPro" id="IPR029060">
    <property type="entry name" value="PIN-like_dom_sf"/>
</dbReference>
<gene>
    <name evidence="2" type="ORF">ENN26_04505</name>
</gene>
<evidence type="ECO:0000259" key="1">
    <source>
        <dbReference type="Pfam" id="PF01850"/>
    </source>
</evidence>
<reference evidence="2" key="1">
    <citation type="journal article" date="2020" name="mSystems">
        <title>Genome- and Community-Level Interaction Insights into Carbon Utilization and Element Cycling Functions of Hydrothermarchaeota in Hydrothermal Sediment.</title>
        <authorList>
            <person name="Zhou Z."/>
            <person name="Liu Y."/>
            <person name="Xu W."/>
            <person name="Pan J."/>
            <person name="Luo Z.H."/>
            <person name="Li M."/>
        </authorList>
    </citation>
    <scope>NUCLEOTIDE SEQUENCE [LARGE SCALE GENOMIC DNA]</scope>
    <source>
        <strain evidence="2">SpSt-116</strain>
    </source>
</reference>
<protein>
    <submittedName>
        <fullName evidence="2">PIN domain-containing protein</fullName>
    </submittedName>
</protein>
<dbReference type="Gene3D" id="3.40.50.1010">
    <property type="entry name" value="5'-nuclease"/>
    <property type="match status" value="1"/>
</dbReference>
<dbReference type="EMBL" id="DSAY01000080">
    <property type="protein sequence ID" value="HDP15024.1"/>
    <property type="molecule type" value="Genomic_DNA"/>
</dbReference>
<sequence length="206" mass="23325">MSSSTQSSYSFVVDTNILIDFVIGLAGAEKNPEEALRAEFAQKLILLSDCNLLFPEIVVKVEFPRVFSRLILERHLTSENKIKVCVHILKYIEEALKDAGHGIVSTWIVKVLKTAAGWYARICSQASCDPQLLDGIKRRHQDLLVLATARVYKAILITRDEDFVKIREMINQVMPLCLMKIKDSKLSCECIDTQQPNCIRELCPES</sequence>
<dbReference type="Pfam" id="PF01850">
    <property type="entry name" value="PIN"/>
    <property type="match status" value="1"/>
</dbReference>
<feature type="domain" description="PIN" evidence="1">
    <location>
        <begin position="12"/>
        <end position="167"/>
    </location>
</feature>
<evidence type="ECO:0000313" key="2">
    <source>
        <dbReference type="EMBL" id="HDP15024.1"/>
    </source>
</evidence>